<reference evidence="5 6" key="1">
    <citation type="submission" date="2021-10" db="EMBL/GenBank/DDBJ databases">
        <title>Anaerobic single-cell dispensing facilitates the cultivation of human gut bacteria.</title>
        <authorList>
            <person name="Afrizal A."/>
        </authorList>
    </citation>
    <scope>NUCLEOTIDE SEQUENCE [LARGE SCALE GENOMIC DNA]</scope>
    <source>
        <strain evidence="5 6">CLA-AA-H244</strain>
    </source>
</reference>
<proteinExistence type="predicted"/>
<dbReference type="PROSITE" id="PS01124">
    <property type="entry name" value="HTH_ARAC_FAMILY_2"/>
    <property type="match status" value="1"/>
</dbReference>
<keyword evidence="3" id="KW-0804">Transcription</keyword>
<protein>
    <submittedName>
        <fullName evidence="5">AraC family transcriptional regulator</fullName>
    </submittedName>
</protein>
<dbReference type="InterPro" id="IPR009057">
    <property type="entry name" value="Homeodomain-like_sf"/>
</dbReference>
<dbReference type="SUPFAM" id="SSF51215">
    <property type="entry name" value="Regulatory protein AraC"/>
    <property type="match status" value="1"/>
</dbReference>
<evidence type="ECO:0000313" key="5">
    <source>
        <dbReference type="EMBL" id="MCC2167814.1"/>
    </source>
</evidence>
<dbReference type="InterPro" id="IPR018060">
    <property type="entry name" value="HTH_AraC"/>
</dbReference>
<evidence type="ECO:0000256" key="1">
    <source>
        <dbReference type="ARBA" id="ARBA00023015"/>
    </source>
</evidence>
<dbReference type="InterPro" id="IPR020449">
    <property type="entry name" value="Tscrpt_reg_AraC-type_HTH"/>
</dbReference>
<name>A0AAE3AXP3_9FIRM</name>
<dbReference type="AlphaFoldDB" id="A0AAE3AXP3"/>
<dbReference type="EMBL" id="JAJEQF010000020">
    <property type="protein sequence ID" value="MCC2167814.1"/>
    <property type="molecule type" value="Genomic_DNA"/>
</dbReference>
<dbReference type="RefSeq" id="WP_118763397.1">
    <property type="nucleotide sequence ID" value="NZ_JAJEQF010000020.1"/>
</dbReference>
<keyword evidence="1" id="KW-0805">Transcription regulation</keyword>
<evidence type="ECO:0000256" key="2">
    <source>
        <dbReference type="ARBA" id="ARBA00023125"/>
    </source>
</evidence>
<evidence type="ECO:0000259" key="4">
    <source>
        <dbReference type="PROSITE" id="PS01124"/>
    </source>
</evidence>
<dbReference type="InterPro" id="IPR037923">
    <property type="entry name" value="HTH-like"/>
</dbReference>
<evidence type="ECO:0000256" key="3">
    <source>
        <dbReference type="ARBA" id="ARBA00023163"/>
    </source>
</evidence>
<sequence length="261" mass="30447">MNTDFIFLNPAPMPYLTDCDYKRFEPDEYHSSRIVDFFVLIFMLRGSLHFIEDGIPVSVHEGEWYIQRKNLRQGADRPSPGAEYYYFHFNADYTLDLLNRIKLPLRGTFSASLLLPSFKKLCSLFHQAPQNPFEIQSEFLSLSNALYEQEHAYTSLTSSVMHFLTEHAAESITAQTLTEQFHYSAAYINRRLKAEIGITAHTYLTITRLQKASRLLVLTERPVQEIAQDCGYSDPSLFYKAFTRYNGQNPSQYRKEHRFHN</sequence>
<dbReference type="Proteomes" id="UP001199355">
    <property type="component" value="Unassembled WGS sequence"/>
</dbReference>
<dbReference type="GO" id="GO:0003700">
    <property type="term" value="F:DNA-binding transcription factor activity"/>
    <property type="evidence" value="ECO:0007669"/>
    <property type="project" value="InterPro"/>
</dbReference>
<dbReference type="PRINTS" id="PR00032">
    <property type="entry name" value="HTHARAC"/>
</dbReference>
<dbReference type="PANTHER" id="PTHR43280">
    <property type="entry name" value="ARAC-FAMILY TRANSCRIPTIONAL REGULATOR"/>
    <property type="match status" value="1"/>
</dbReference>
<gene>
    <name evidence="5" type="ORF">LKD45_08945</name>
</gene>
<dbReference type="PANTHER" id="PTHR43280:SF28">
    <property type="entry name" value="HTH-TYPE TRANSCRIPTIONAL ACTIVATOR RHAS"/>
    <property type="match status" value="1"/>
</dbReference>
<keyword evidence="2" id="KW-0238">DNA-binding</keyword>
<dbReference type="Gene3D" id="1.10.10.60">
    <property type="entry name" value="Homeodomain-like"/>
    <property type="match status" value="2"/>
</dbReference>
<dbReference type="Pfam" id="PF12833">
    <property type="entry name" value="HTH_18"/>
    <property type="match status" value="1"/>
</dbReference>
<dbReference type="PROSITE" id="PS00041">
    <property type="entry name" value="HTH_ARAC_FAMILY_1"/>
    <property type="match status" value="1"/>
</dbReference>
<evidence type="ECO:0000313" key="6">
    <source>
        <dbReference type="Proteomes" id="UP001199355"/>
    </source>
</evidence>
<dbReference type="InterPro" id="IPR018062">
    <property type="entry name" value="HTH_AraC-typ_CS"/>
</dbReference>
<accession>A0AAE3AXP3</accession>
<dbReference type="SUPFAM" id="SSF46689">
    <property type="entry name" value="Homeodomain-like"/>
    <property type="match status" value="1"/>
</dbReference>
<feature type="domain" description="HTH araC/xylS-type" evidence="4">
    <location>
        <begin position="158"/>
        <end position="256"/>
    </location>
</feature>
<keyword evidence="6" id="KW-1185">Reference proteome</keyword>
<organism evidence="5 6">
    <name type="scientific">Gallintestinimicrobium propionicum</name>
    <dbReference type="NCBI Taxonomy" id="2981770"/>
    <lineage>
        <taxon>Bacteria</taxon>
        <taxon>Bacillati</taxon>
        <taxon>Bacillota</taxon>
        <taxon>Clostridia</taxon>
        <taxon>Lachnospirales</taxon>
        <taxon>Lachnospiraceae</taxon>
        <taxon>Gallintestinimicrobium</taxon>
    </lineage>
</organism>
<comment type="caution">
    <text evidence="5">The sequence shown here is derived from an EMBL/GenBank/DDBJ whole genome shotgun (WGS) entry which is preliminary data.</text>
</comment>
<dbReference type="SMART" id="SM00342">
    <property type="entry name" value="HTH_ARAC"/>
    <property type="match status" value="1"/>
</dbReference>
<dbReference type="GO" id="GO:0043565">
    <property type="term" value="F:sequence-specific DNA binding"/>
    <property type="evidence" value="ECO:0007669"/>
    <property type="project" value="InterPro"/>
</dbReference>